<dbReference type="Proteomes" id="UP000190675">
    <property type="component" value="Chromosome I"/>
</dbReference>
<accession>A0A1M5TFQ7</accession>
<protein>
    <submittedName>
        <fullName evidence="1">Uncharacterized protein</fullName>
    </submittedName>
</protein>
<evidence type="ECO:0000313" key="2">
    <source>
        <dbReference type="Proteomes" id="UP000190675"/>
    </source>
</evidence>
<gene>
    <name evidence="1" type="ORF">SAMN05444169_7754</name>
</gene>
<organism evidence="1 2">
    <name type="scientific">Bradyrhizobium erythrophlei</name>
    <dbReference type="NCBI Taxonomy" id="1437360"/>
    <lineage>
        <taxon>Bacteria</taxon>
        <taxon>Pseudomonadati</taxon>
        <taxon>Pseudomonadota</taxon>
        <taxon>Alphaproteobacteria</taxon>
        <taxon>Hyphomicrobiales</taxon>
        <taxon>Nitrobacteraceae</taxon>
        <taxon>Bradyrhizobium</taxon>
    </lineage>
</organism>
<sequence length="102" mass="11551">MPARYSHRFPRDLDFAMRVFQVDSSWYENYWLKGRKPRPAGMVARNLPTIVSCLRLAGDSVASVWRAALAIVLRPKFIRSPERDGNITARAEGPFGVLNSTT</sequence>
<reference evidence="1 2" key="1">
    <citation type="submission" date="2016-11" db="EMBL/GenBank/DDBJ databases">
        <authorList>
            <person name="Jaros S."/>
            <person name="Januszkiewicz K."/>
            <person name="Wedrychowicz H."/>
        </authorList>
    </citation>
    <scope>NUCLEOTIDE SEQUENCE [LARGE SCALE GENOMIC DNA]</scope>
    <source>
        <strain evidence="1 2">GAS242</strain>
    </source>
</reference>
<dbReference type="AlphaFoldDB" id="A0A1M5TFQ7"/>
<dbReference type="EMBL" id="LT670818">
    <property type="protein sequence ID" value="SHH49518.1"/>
    <property type="molecule type" value="Genomic_DNA"/>
</dbReference>
<name>A0A1M5TFQ7_9BRAD</name>
<proteinExistence type="predicted"/>
<evidence type="ECO:0000313" key="1">
    <source>
        <dbReference type="EMBL" id="SHH49518.1"/>
    </source>
</evidence>